<dbReference type="Proteomes" id="UP000887116">
    <property type="component" value="Unassembled WGS sequence"/>
</dbReference>
<name>A0A8X6L4X9_TRICU</name>
<sequence>MGNAKSFTRRQSGCGLTPLHNKAIISEFWTTCFSDPLRSIGFKSSHSNISGWNHQIDVILSSHDIGSIVLKQNDHGWLKFNRPGLR</sequence>
<evidence type="ECO:0000313" key="2">
    <source>
        <dbReference type="Proteomes" id="UP000887116"/>
    </source>
</evidence>
<reference evidence="1" key="1">
    <citation type="submission" date="2020-07" db="EMBL/GenBank/DDBJ databases">
        <title>Multicomponent nature underlies the extraordinary mechanical properties of spider dragline silk.</title>
        <authorList>
            <person name="Kono N."/>
            <person name="Nakamura H."/>
            <person name="Mori M."/>
            <person name="Yoshida Y."/>
            <person name="Ohtoshi R."/>
            <person name="Malay A.D."/>
            <person name="Moran D.A.P."/>
            <person name="Tomita M."/>
            <person name="Numata K."/>
            <person name="Arakawa K."/>
        </authorList>
    </citation>
    <scope>NUCLEOTIDE SEQUENCE</scope>
</reference>
<comment type="caution">
    <text evidence="1">The sequence shown here is derived from an EMBL/GenBank/DDBJ whole genome shotgun (WGS) entry which is preliminary data.</text>
</comment>
<accession>A0A8X6L4X9</accession>
<organism evidence="1 2">
    <name type="scientific">Trichonephila clavata</name>
    <name type="common">Joro spider</name>
    <name type="synonym">Nephila clavata</name>
    <dbReference type="NCBI Taxonomy" id="2740835"/>
    <lineage>
        <taxon>Eukaryota</taxon>
        <taxon>Metazoa</taxon>
        <taxon>Ecdysozoa</taxon>
        <taxon>Arthropoda</taxon>
        <taxon>Chelicerata</taxon>
        <taxon>Arachnida</taxon>
        <taxon>Araneae</taxon>
        <taxon>Araneomorphae</taxon>
        <taxon>Entelegynae</taxon>
        <taxon>Araneoidea</taxon>
        <taxon>Nephilidae</taxon>
        <taxon>Trichonephila</taxon>
    </lineage>
</organism>
<dbReference type="OrthoDB" id="10269797at2759"/>
<dbReference type="AlphaFoldDB" id="A0A8X6L4X9"/>
<gene>
    <name evidence="1" type="ORF">TNCT_1061</name>
</gene>
<evidence type="ECO:0000313" key="1">
    <source>
        <dbReference type="EMBL" id="GFQ97865.1"/>
    </source>
</evidence>
<keyword evidence="2" id="KW-1185">Reference proteome</keyword>
<dbReference type="EMBL" id="BMAO01034618">
    <property type="protein sequence ID" value="GFQ97865.1"/>
    <property type="molecule type" value="Genomic_DNA"/>
</dbReference>
<protein>
    <submittedName>
        <fullName evidence="1">Uncharacterized protein</fullName>
    </submittedName>
</protein>
<proteinExistence type="predicted"/>